<proteinExistence type="predicted"/>
<sequence>MRETLLYLSLFFITEQQEEDRIRDSSGLFSPYIRRILSNKPSFSALLPFLFYFMKTLVPESHLWKQPHEDIFRWLSEEWMETLLAFWGCLQEKTSMRYIGAIQLLA</sequence>
<reference evidence="1" key="1">
    <citation type="submission" date="2017-07" db="EMBL/GenBank/DDBJ databases">
        <authorList>
            <person name="Mikheyev A."/>
            <person name="Grau M."/>
        </authorList>
    </citation>
    <scope>NUCLEOTIDE SEQUENCE</scope>
    <source>
        <tissue evidence="1">Venom_gland</tissue>
    </source>
</reference>
<evidence type="ECO:0000313" key="1">
    <source>
        <dbReference type="EMBL" id="LAB63355.1"/>
    </source>
</evidence>
<dbReference type="AlphaFoldDB" id="A0A2D4PZG6"/>
<organism evidence="1">
    <name type="scientific">Micrurus surinamensis</name>
    <name type="common">Surinam coral snake</name>
    <dbReference type="NCBI Taxonomy" id="129470"/>
    <lineage>
        <taxon>Eukaryota</taxon>
        <taxon>Metazoa</taxon>
        <taxon>Chordata</taxon>
        <taxon>Craniata</taxon>
        <taxon>Vertebrata</taxon>
        <taxon>Euteleostomi</taxon>
        <taxon>Lepidosauria</taxon>
        <taxon>Squamata</taxon>
        <taxon>Bifurcata</taxon>
        <taxon>Unidentata</taxon>
        <taxon>Episquamata</taxon>
        <taxon>Toxicofera</taxon>
        <taxon>Serpentes</taxon>
        <taxon>Colubroidea</taxon>
        <taxon>Elapidae</taxon>
        <taxon>Elapinae</taxon>
        <taxon>Micrurus</taxon>
    </lineage>
</organism>
<protein>
    <submittedName>
        <fullName evidence="1">Uncharacterized protein</fullName>
    </submittedName>
</protein>
<accession>A0A2D4PZG6</accession>
<name>A0A2D4PZG6_MICSU</name>
<reference evidence="1" key="2">
    <citation type="submission" date="2017-11" db="EMBL/GenBank/DDBJ databases">
        <title>Coralsnake Venomics: Analyses of Venom Gland Transcriptomes and Proteomes of Six Brazilian Taxa.</title>
        <authorList>
            <person name="Aird S.D."/>
            <person name="Jorge da Silva N."/>
            <person name="Qiu L."/>
            <person name="Villar-Briones A."/>
            <person name="Aparecida-Saddi V."/>
            <person name="Campos-Telles M.P."/>
            <person name="Grau M."/>
            <person name="Mikheyev A.S."/>
        </authorList>
    </citation>
    <scope>NUCLEOTIDE SEQUENCE</scope>
    <source>
        <tissue evidence="1">Venom_gland</tissue>
    </source>
</reference>
<dbReference type="EMBL" id="IACN01107269">
    <property type="protein sequence ID" value="LAB63355.1"/>
    <property type="molecule type" value="Transcribed_RNA"/>
</dbReference>